<dbReference type="WBParaSite" id="SSLN_0001907701-mRNA-1">
    <property type="protein sequence ID" value="SSLN_0001907701-mRNA-1"/>
    <property type="gene ID" value="SSLN_0001907701"/>
</dbReference>
<evidence type="ECO:0000313" key="3">
    <source>
        <dbReference type="Proteomes" id="UP000275846"/>
    </source>
</evidence>
<sequence>MGTQHSSPRARKWGYVGTDDSDEIVSPGKQAEADQVIVDALWQTVQTSHDVVPDGKGDTSVASLCLWPAAPGEGEAGTHLLHLTMFRESGLAESSNAHLVARQFPRD</sequence>
<keyword evidence="3" id="KW-1185">Reference proteome</keyword>
<evidence type="ECO:0000313" key="2">
    <source>
        <dbReference type="EMBL" id="VDM04769.1"/>
    </source>
</evidence>
<evidence type="ECO:0000313" key="4">
    <source>
        <dbReference type="WBParaSite" id="SSLN_0001907701-mRNA-1"/>
    </source>
</evidence>
<accession>A0A183TPI5</accession>
<gene>
    <name evidence="2" type="ORF">SSLN_LOCUS18383</name>
</gene>
<organism evidence="4">
    <name type="scientific">Schistocephalus solidus</name>
    <name type="common">Tapeworm</name>
    <dbReference type="NCBI Taxonomy" id="70667"/>
    <lineage>
        <taxon>Eukaryota</taxon>
        <taxon>Metazoa</taxon>
        <taxon>Spiralia</taxon>
        <taxon>Lophotrochozoa</taxon>
        <taxon>Platyhelminthes</taxon>
        <taxon>Cestoda</taxon>
        <taxon>Eucestoda</taxon>
        <taxon>Diphyllobothriidea</taxon>
        <taxon>Diphyllobothriidae</taxon>
        <taxon>Schistocephalus</taxon>
    </lineage>
</organism>
<protein>
    <submittedName>
        <fullName evidence="4">Nuclear transport factor 2 family protein</fullName>
    </submittedName>
</protein>
<dbReference type="AlphaFoldDB" id="A0A183TPI5"/>
<reference evidence="2 3" key="2">
    <citation type="submission" date="2018-11" db="EMBL/GenBank/DDBJ databases">
        <authorList>
            <consortium name="Pathogen Informatics"/>
        </authorList>
    </citation>
    <scope>NUCLEOTIDE SEQUENCE [LARGE SCALE GENOMIC DNA]</scope>
    <source>
        <strain evidence="2 3">NST_G2</strain>
    </source>
</reference>
<reference evidence="4" key="1">
    <citation type="submission" date="2016-06" db="UniProtKB">
        <authorList>
            <consortium name="WormBaseParasite"/>
        </authorList>
    </citation>
    <scope>IDENTIFICATION</scope>
</reference>
<dbReference type="OrthoDB" id="6312456at2759"/>
<dbReference type="EMBL" id="UYSU01044297">
    <property type="protein sequence ID" value="VDM04769.1"/>
    <property type="molecule type" value="Genomic_DNA"/>
</dbReference>
<evidence type="ECO:0000256" key="1">
    <source>
        <dbReference type="SAM" id="MobiDB-lite"/>
    </source>
</evidence>
<feature type="region of interest" description="Disordered" evidence="1">
    <location>
        <begin position="1"/>
        <end position="25"/>
    </location>
</feature>
<name>A0A183TPI5_SCHSO</name>
<dbReference type="Proteomes" id="UP000275846">
    <property type="component" value="Unassembled WGS sequence"/>
</dbReference>
<proteinExistence type="predicted"/>